<accession>A0A423TZ03</accession>
<dbReference type="EMBL" id="QCYY01000935">
    <property type="protein sequence ID" value="ROT81681.1"/>
    <property type="molecule type" value="Genomic_DNA"/>
</dbReference>
<organism evidence="2 3">
    <name type="scientific">Penaeus vannamei</name>
    <name type="common">Whiteleg shrimp</name>
    <name type="synonym">Litopenaeus vannamei</name>
    <dbReference type="NCBI Taxonomy" id="6689"/>
    <lineage>
        <taxon>Eukaryota</taxon>
        <taxon>Metazoa</taxon>
        <taxon>Ecdysozoa</taxon>
        <taxon>Arthropoda</taxon>
        <taxon>Crustacea</taxon>
        <taxon>Multicrustacea</taxon>
        <taxon>Malacostraca</taxon>
        <taxon>Eumalacostraca</taxon>
        <taxon>Eucarida</taxon>
        <taxon>Decapoda</taxon>
        <taxon>Dendrobranchiata</taxon>
        <taxon>Penaeoidea</taxon>
        <taxon>Penaeidae</taxon>
        <taxon>Penaeus</taxon>
    </lineage>
</organism>
<proteinExistence type="predicted"/>
<feature type="region of interest" description="Disordered" evidence="1">
    <location>
        <begin position="173"/>
        <end position="196"/>
    </location>
</feature>
<feature type="region of interest" description="Disordered" evidence="1">
    <location>
        <begin position="1"/>
        <end position="49"/>
    </location>
</feature>
<feature type="compositionally biased region" description="Polar residues" evidence="1">
    <location>
        <begin position="173"/>
        <end position="193"/>
    </location>
</feature>
<feature type="compositionally biased region" description="Polar residues" evidence="1">
    <location>
        <begin position="1"/>
        <end position="13"/>
    </location>
</feature>
<feature type="compositionally biased region" description="Low complexity" evidence="1">
    <location>
        <begin position="271"/>
        <end position="289"/>
    </location>
</feature>
<feature type="region of interest" description="Disordered" evidence="1">
    <location>
        <begin position="262"/>
        <end position="289"/>
    </location>
</feature>
<comment type="caution">
    <text evidence="2">The sequence shown here is derived from an EMBL/GenBank/DDBJ whole genome shotgun (WGS) entry which is preliminary data.</text>
</comment>
<name>A0A423TZ03_PENVA</name>
<dbReference type="AlphaFoldDB" id="A0A423TZ03"/>
<gene>
    <name evidence="2" type="ORF">C7M84_025164</name>
</gene>
<evidence type="ECO:0000313" key="3">
    <source>
        <dbReference type="Proteomes" id="UP000283509"/>
    </source>
</evidence>
<evidence type="ECO:0000313" key="2">
    <source>
        <dbReference type="EMBL" id="ROT81681.1"/>
    </source>
</evidence>
<reference evidence="2 3" key="2">
    <citation type="submission" date="2019-01" db="EMBL/GenBank/DDBJ databases">
        <title>The decoding of complex shrimp genome reveals the adaptation for benthos swimmer, frequently molting mechanism and breeding impact on genome.</title>
        <authorList>
            <person name="Sun Y."/>
            <person name="Gao Y."/>
            <person name="Yu Y."/>
        </authorList>
    </citation>
    <scope>NUCLEOTIDE SEQUENCE [LARGE SCALE GENOMIC DNA]</scope>
    <source>
        <tissue evidence="2">Muscle</tissue>
    </source>
</reference>
<sequence>MSVPNFTCHTNSTPLPPHKVMSSNSGTRLSKLFPPAKPHPSSGSGSAVATDPPITVSFNLILMLYSEKAGRHFLPPNLTRPCTGFQVQAYVHSAHQPGTRSLHRRIYQSASATSSLHLLTPPSRFSKVKRRHFRLHPKNLSPLPSRGFQSDSIAQLAVNSLLLSLLPRFKTSGQLPSDNREPITTNKRQQVSTRSKRLPKLPNLKLILPPPSRRVQCRERYAPSCPPPYTSLLPQTTAVPVSVVQLSRHQILTLLHTGFNTRSATSPNFLPPRTSAPPSRFPAPASSLPSSNLTLPSYSRSVYTKEVTFVRTDLPSNQTSNNTPFHQFQDLAFATSSVTNLTLSVHKNGLIQQRALPSTTRLHPPSRFQNQRVATSLHLTSPSLTVSSQRRHFPPPNFTLLSTVSSPASPLPPPNFTLPHVQRRHFPPPNLTSPSRFPVSVATSPFHLTFTLPHGFQSGVAHFPSTCNFTLPHVSRHASPLPHLTSTLPHVSSQASPAPSTLTSPSLNGSYVSVALLSLHLSLHTPSHAGLSSRRLPTCPVVTSNFALPHVFRVSAPRSLSPKAFTPPSAGSHQCVATSLHLTSLPPTPFPAACSSPHQTSHPSPPSSGVFRCFLRLPRAAASPLPILHTSTLPTRCFSVVCCRLCSHSTQNATRTDSPRAGSVPSQRCGWRLPDIQRTGILHARKPSLSKLGSSQGKTVPTSRFDALSLSSYLYGFRKFRRQSHTNVTPPPNSPLTLHTLTTQKRISSQACARASTHTYNFTPSHSPGFNRFSVIVPLSLHQTITQHLTEFIQSVSSETSTHSFPEIHPNFTPSLHTMFPSRRNVATAYSTLHFTLLTVSAQSVAGHFSLPTLGETSNLTFHIGAEASATTIISPLRAIQLPPSGNMPLRICCAIYR</sequence>
<reference evidence="2 3" key="1">
    <citation type="submission" date="2018-04" db="EMBL/GenBank/DDBJ databases">
        <authorList>
            <person name="Zhang X."/>
            <person name="Yuan J."/>
            <person name="Li F."/>
            <person name="Xiang J."/>
        </authorList>
    </citation>
    <scope>NUCLEOTIDE SEQUENCE [LARGE SCALE GENOMIC DNA]</scope>
    <source>
        <tissue evidence="2">Muscle</tissue>
    </source>
</reference>
<protein>
    <submittedName>
        <fullName evidence="2">Uncharacterized protein</fullName>
    </submittedName>
</protein>
<keyword evidence="3" id="KW-1185">Reference proteome</keyword>
<dbReference type="Proteomes" id="UP000283509">
    <property type="component" value="Unassembled WGS sequence"/>
</dbReference>
<evidence type="ECO:0000256" key="1">
    <source>
        <dbReference type="SAM" id="MobiDB-lite"/>
    </source>
</evidence>